<dbReference type="Proteomes" id="UP000077280">
    <property type="component" value="Unassembled WGS sequence"/>
</dbReference>
<gene>
    <name evidence="2" type="ORF">A7K95_08500</name>
    <name evidence="1" type="ORF">GA842_01675</name>
</gene>
<dbReference type="InterPro" id="IPR013324">
    <property type="entry name" value="RNA_pol_sigma_r3/r4-like"/>
</dbReference>
<dbReference type="RefSeq" id="WP_068807192.1">
    <property type="nucleotide sequence ID" value="NZ_LXND01000060.1"/>
</dbReference>
<accession>A0AAP5WCS2</accession>
<protein>
    <recommendedName>
        <fullName evidence="5">ArpU family transcriptional regulator</fullName>
    </recommendedName>
</protein>
<dbReference type="EMBL" id="LXND01000060">
    <property type="protein sequence ID" value="OAD63726.1"/>
    <property type="molecule type" value="Genomic_DNA"/>
</dbReference>
<evidence type="ECO:0000313" key="3">
    <source>
        <dbReference type="Proteomes" id="UP000077280"/>
    </source>
</evidence>
<keyword evidence="3" id="KW-1185">Reference proteome</keyword>
<evidence type="ECO:0000313" key="4">
    <source>
        <dbReference type="Proteomes" id="UP001275867"/>
    </source>
</evidence>
<reference evidence="1" key="2">
    <citation type="submission" date="2019-10" db="EMBL/GenBank/DDBJ databases">
        <title>Malate fermentation in French cider.</title>
        <authorList>
            <person name="Cousin F.J."/>
            <person name="Medina Fernandez S."/>
            <person name="Misery B."/>
            <person name="Laplace J.-M."/>
            <person name="Cretenet M."/>
        </authorList>
    </citation>
    <scope>NUCLEOTIDE SEQUENCE</scope>
    <source>
        <strain evidence="1">UCMA15901</strain>
    </source>
</reference>
<reference evidence="2 3" key="1">
    <citation type="submission" date="2016-05" db="EMBL/GenBank/DDBJ databases">
        <title>Draft genome sequence of Pediococcus parvulus 2.6, a probiotic beta-glucan producer strain.</title>
        <authorList>
            <person name="Mohedano M.L."/>
            <person name="Perez-Ramos A."/>
            <person name="Duenas M.T."/>
            <person name="Lamontanara A."/>
            <person name="Orru L."/>
            <person name="Spano G."/>
            <person name="Capozzi V."/>
            <person name="Lopez P."/>
        </authorList>
    </citation>
    <scope>NUCLEOTIDE SEQUENCE [LARGE SCALE GENOMIC DNA]</scope>
    <source>
        <strain evidence="2 3">2.6</strain>
    </source>
</reference>
<comment type="caution">
    <text evidence="1">The sequence shown here is derived from an EMBL/GenBank/DDBJ whole genome shotgun (WGS) entry which is preliminary data.</text>
</comment>
<name>A0AAP5WCS2_9LACO</name>
<organism evidence="1 4">
    <name type="scientific">Pediococcus parvulus</name>
    <dbReference type="NCBI Taxonomy" id="54062"/>
    <lineage>
        <taxon>Bacteria</taxon>
        <taxon>Bacillati</taxon>
        <taxon>Bacillota</taxon>
        <taxon>Bacilli</taxon>
        <taxon>Lactobacillales</taxon>
        <taxon>Lactobacillaceae</taxon>
        <taxon>Pediococcus</taxon>
    </lineage>
</organism>
<evidence type="ECO:0008006" key="5">
    <source>
        <dbReference type="Google" id="ProtNLM"/>
    </source>
</evidence>
<dbReference type="SUPFAM" id="SSF88659">
    <property type="entry name" value="Sigma3 and sigma4 domains of RNA polymerase sigma factors"/>
    <property type="match status" value="1"/>
</dbReference>
<dbReference type="Proteomes" id="UP001275867">
    <property type="component" value="Unassembled WGS sequence"/>
</dbReference>
<evidence type="ECO:0000313" key="1">
    <source>
        <dbReference type="EMBL" id="MDV7693606.1"/>
    </source>
</evidence>
<proteinExistence type="predicted"/>
<sequence length="111" mass="12842">MLQVNEKQTAQNTKALLKMYPRYKRIASRKFQDKLTTNALRQVRAIDESLKQLNELDAFILKNRFINGFKFNDVAKHVGLGTSRFSDYQKRALLEFAEVYTLDNLISLAGV</sequence>
<dbReference type="EMBL" id="WERX01000003">
    <property type="protein sequence ID" value="MDV7693606.1"/>
    <property type="molecule type" value="Genomic_DNA"/>
</dbReference>
<evidence type="ECO:0000313" key="2">
    <source>
        <dbReference type="EMBL" id="OAD63726.1"/>
    </source>
</evidence>
<dbReference type="AlphaFoldDB" id="A0AAP5WCS2"/>